<evidence type="ECO:0000313" key="1">
    <source>
        <dbReference type="EMBL" id="ETI67860.1"/>
    </source>
</evidence>
<dbReference type="RefSeq" id="WP_024029235.1">
    <property type="nucleotide sequence ID" value="NZ_ALAN01000084.1"/>
</dbReference>
<comment type="caution">
    <text evidence="1">The sequence shown here is derived from an EMBL/GenBank/DDBJ whole genome shotgun (WGS) entry which is preliminary data.</text>
</comment>
<evidence type="ECO:0000313" key="2">
    <source>
        <dbReference type="Proteomes" id="UP000018877"/>
    </source>
</evidence>
<sequence>MNFEIFNQKLNELKLKGLVIPSYYFTIDDKTIYTPKTIAELFHKSPKVVREWFNKGLKKQGRLPSMDPSRHKVTGYELKKWMYKKDIEKLADDDKFQNQF</sequence>
<accession>A0AB94ILF9</accession>
<reference evidence="1 2" key="1">
    <citation type="journal article" date="2014" name="Environ. Microbiol.">
        <title>The nitrate-ammonifying and nosZ-carrying bacterium Bacillus vireti is a potent source and sink for nitric and nitrous oxide under high nitrate conditions.</title>
        <authorList>
            <person name="Mania D."/>
            <person name="Heylen K."/>
            <person name="van Spanning R.J."/>
            <person name="Frostegard A."/>
        </authorList>
    </citation>
    <scope>NUCLEOTIDE SEQUENCE [LARGE SCALE GENOMIC DNA]</scope>
    <source>
        <strain evidence="1 2">LMG 21834</strain>
    </source>
</reference>
<evidence type="ECO:0008006" key="3">
    <source>
        <dbReference type="Google" id="ProtNLM"/>
    </source>
</evidence>
<protein>
    <recommendedName>
        <fullName evidence="3">Helix-turn-helix domain-containing protein</fullName>
    </recommendedName>
</protein>
<proteinExistence type="predicted"/>
<organism evidence="1 2">
    <name type="scientific">Neobacillus vireti LMG 21834</name>
    <dbReference type="NCBI Taxonomy" id="1131730"/>
    <lineage>
        <taxon>Bacteria</taxon>
        <taxon>Bacillati</taxon>
        <taxon>Bacillota</taxon>
        <taxon>Bacilli</taxon>
        <taxon>Bacillales</taxon>
        <taxon>Bacillaceae</taxon>
        <taxon>Neobacillus</taxon>
    </lineage>
</organism>
<name>A0AB94ILF9_9BACI</name>
<keyword evidence="2" id="KW-1185">Reference proteome</keyword>
<dbReference type="EMBL" id="ALAN01000084">
    <property type="protein sequence ID" value="ETI67860.1"/>
    <property type="molecule type" value="Genomic_DNA"/>
</dbReference>
<gene>
    <name evidence="1" type="ORF">BAVI_15266</name>
</gene>
<dbReference type="Proteomes" id="UP000018877">
    <property type="component" value="Unassembled WGS sequence"/>
</dbReference>
<dbReference type="AlphaFoldDB" id="A0AB94ILF9"/>